<sequence length="1422" mass="145993">MLPGPLEWVLEMLGFDWPKADEDKLRECAQAWRDFADRVDEVNQQALTAANSIRSANAGDDIDAFGRTFDKFSTGGDGYLADAAYAARLIATAFDAAAMIVVTCKIAVIAQLAILATEIIAAQGAALFTFGLSEVAALGATQATKMIVRRLLKELRDALVEAVIETIKDPIVSAVQGMISDLIAQTVNQGFDAQNGYDLGRTAKKGAEEGLKAAANWQNTFTENLRDGLGSRAGSHVRGRMDASAAIGRGETGSADGGGDGGGGGGGGGDGGGADAGTGSGGSSGNEGSSSGSSGGGGSNNGGSNGGGSGNGPSGSEGSSGGSSGNGPSGSGSSGAGSSGGAGNGGSGGTARAPEPGGPASINSPATNDTSSDTPARTAPPAPAPSPSPDQRAATPLDPFGTRLNADGPTTTPADAPSDTTRTAPEAQASAPAAHSAPDAARPADTHAAPAAEAARPADAPSDTTRTAPEAQASAPAAHSAPDAARPADTHAAPAAEAARPADAPSDTARTAPEAQASTPAAHSAPDAARPADTHATPEANSAAAAAPSSPTHDTSAGPRPDGTRPDGTPAQHADASPSQGGHRPDPRTDPNSAAAAAPSPQGGHRPDPRVDGYGYGYGGGSGPRADGGPAPHHSDASPSQGDRQHPDPRTGTHPPSGEEGRPASVPSQGGASTGAGQHGRPAAEASHAQPGEGHRAEDGPQHATVRTAGTAVADAPPTRTPGGSVAADSTAPSSAPYAGQAGPVAGAVPTGAGGVPSANSAPGTPGSGTPRADRPAAAAPTAAPTRQQRPDQARPDRPVTLGQQPTGGRPDPRTAPWRTPQPSDSTTPRPDARPAQPTDPRTAARPDDRPADTDPRRTVPEQRPSADRPDTDRPTPVDRTPADRPDADPTRPVTADRPYGEPGGLVEPGEQEQRRVEDAVPRDAEGRPLRHPDPEGDWPRAVNGDPDAPGRRNNCVDVALATVDTYSGHPTPAAARTPDHDADGNPSDRGERGGRDRMENALGAKFSDLGDGPAAYRRLEDTLRREGHGSQAVIVTRDADGRGHAWNAVNHKGKITYIDAQTGRRSDRPLHNGENGVFAVPLGADRRPTAPAPHADPNHDPSQDRRAPEEIGGRGDNGQNAPPGTPRRVERPDFMGDPPNPYGPPGSLTKAQIEQIQVYRANEEPGYRQQYYDRDGHRKLLKTHDESGHTPPQLAQFEENGPWLPAKDEPEAPKPHYLDAAPVHLGADGVKDEASRKRLDELAKKRDEAVARMLRDLKWKKESGLPEADAAYSASQYAMQEASRQFGEESARLHYMALQDAGFVEQKLLGPKNGNDQFDQVWKHPDGRFVVVEAKGSPEAPLGTRLVPGVGRQRVSQGSREYFLQIIDEMIDRGETDLARQLTEALAAGKVEYVLVAGGRNTGSYNGLDYQRFDISRGTLP</sequence>
<feature type="region of interest" description="Disordered" evidence="1">
    <location>
        <begin position="228"/>
        <end position="1010"/>
    </location>
</feature>
<evidence type="ECO:0000259" key="2">
    <source>
        <dbReference type="Pfam" id="PF15644"/>
    </source>
</evidence>
<evidence type="ECO:0000313" key="4">
    <source>
        <dbReference type="EMBL" id="MFE1356768.1"/>
    </source>
</evidence>
<feature type="compositionally biased region" description="Basic and acidic residues" evidence="1">
    <location>
        <begin position="1063"/>
        <end position="1072"/>
    </location>
</feature>
<feature type="compositionally biased region" description="Basic and acidic residues" evidence="1">
    <location>
        <begin position="643"/>
        <end position="662"/>
    </location>
</feature>
<feature type="domain" description="Outer membrane channel protein CpnT-like N-terminal" evidence="3">
    <location>
        <begin position="6"/>
        <end position="145"/>
    </location>
</feature>
<dbReference type="CDD" id="cd20739">
    <property type="entry name" value="PoNe_DUF637"/>
    <property type="match status" value="1"/>
</dbReference>
<dbReference type="InterPro" id="IPR057746">
    <property type="entry name" value="CpnT-like_N"/>
</dbReference>
<evidence type="ECO:0000256" key="1">
    <source>
        <dbReference type="SAM" id="MobiDB-lite"/>
    </source>
</evidence>
<feature type="compositionally biased region" description="Polar residues" evidence="1">
    <location>
        <begin position="361"/>
        <end position="370"/>
    </location>
</feature>
<keyword evidence="5" id="KW-1185">Reference proteome</keyword>
<dbReference type="Pfam" id="PF15644">
    <property type="entry name" value="Gln_amidase"/>
    <property type="match status" value="1"/>
</dbReference>
<feature type="region of interest" description="Disordered" evidence="1">
    <location>
        <begin position="1062"/>
        <end position="1149"/>
    </location>
</feature>
<feature type="compositionally biased region" description="Basic and acidic residues" evidence="1">
    <location>
        <begin position="1097"/>
        <end position="1114"/>
    </location>
</feature>
<evidence type="ECO:0000259" key="3">
    <source>
        <dbReference type="Pfam" id="PF25547"/>
    </source>
</evidence>
<comment type="caution">
    <text evidence="4">The sequence shown here is derived from an EMBL/GenBank/DDBJ whole genome shotgun (WGS) entry which is preliminary data.</text>
</comment>
<feature type="compositionally biased region" description="Basic and acidic residues" evidence="1">
    <location>
        <begin position="843"/>
        <end position="890"/>
    </location>
</feature>
<feature type="compositionally biased region" description="Low complexity" evidence="1">
    <location>
        <begin position="468"/>
        <end position="505"/>
    </location>
</feature>
<feature type="compositionally biased region" description="Gly residues" evidence="1">
    <location>
        <begin position="614"/>
        <end position="623"/>
    </location>
</feature>
<feature type="compositionally biased region" description="Basic and acidic residues" evidence="1">
    <location>
        <begin position="912"/>
        <end position="939"/>
    </location>
</feature>
<feature type="domain" description="Tox-PL" evidence="2">
    <location>
        <begin position="954"/>
        <end position="1064"/>
    </location>
</feature>
<accession>A0ABW6GVG8</accession>
<gene>
    <name evidence="4" type="ORF">ACFW6T_32880</name>
</gene>
<dbReference type="InterPro" id="IPR028908">
    <property type="entry name" value="Tox-PL_dom"/>
</dbReference>
<feature type="compositionally biased region" description="Basic and acidic residues" evidence="1">
    <location>
        <begin position="789"/>
        <end position="798"/>
    </location>
</feature>
<dbReference type="Pfam" id="PF25547">
    <property type="entry name" value="WXG100_2"/>
    <property type="match status" value="1"/>
</dbReference>
<proteinExistence type="predicted"/>
<feature type="compositionally biased region" description="Basic and acidic residues" evidence="1">
    <location>
        <begin position="978"/>
        <end position="1000"/>
    </location>
</feature>
<dbReference type="Proteomes" id="UP001599542">
    <property type="component" value="Unassembled WGS sequence"/>
</dbReference>
<organism evidence="4 5">
    <name type="scientific">Kitasatospora phosalacinea</name>
    <dbReference type="NCBI Taxonomy" id="2065"/>
    <lineage>
        <taxon>Bacteria</taxon>
        <taxon>Bacillati</taxon>
        <taxon>Actinomycetota</taxon>
        <taxon>Actinomycetes</taxon>
        <taxon>Kitasatosporales</taxon>
        <taxon>Streptomycetaceae</taxon>
        <taxon>Kitasatospora</taxon>
    </lineage>
</organism>
<feature type="compositionally biased region" description="Low complexity" evidence="1">
    <location>
        <begin position="406"/>
        <end position="461"/>
    </location>
</feature>
<name>A0ABW6GVG8_9ACTN</name>
<feature type="compositionally biased region" description="Low complexity" evidence="1">
    <location>
        <begin position="776"/>
        <end position="788"/>
    </location>
</feature>
<feature type="compositionally biased region" description="Gly residues" evidence="1">
    <location>
        <begin position="255"/>
        <end position="285"/>
    </location>
</feature>
<feature type="compositionally biased region" description="Basic and acidic residues" evidence="1">
    <location>
        <begin position="1207"/>
        <end position="1217"/>
    </location>
</feature>
<protein>
    <submittedName>
        <fullName evidence="4">Toxin glutamine deamidase domain-containing protein</fullName>
    </submittedName>
</protein>
<reference evidence="4 5" key="1">
    <citation type="submission" date="2024-09" db="EMBL/GenBank/DDBJ databases">
        <title>The Natural Products Discovery Center: Release of the First 8490 Sequenced Strains for Exploring Actinobacteria Biosynthetic Diversity.</title>
        <authorList>
            <person name="Kalkreuter E."/>
            <person name="Kautsar S.A."/>
            <person name="Yang D."/>
            <person name="Bader C.D."/>
            <person name="Teijaro C.N."/>
            <person name="Fluegel L."/>
            <person name="Davis C.M."/>
            <person name="Simpson J.R."/>
            <person name="Lauterbach L."/>
            <person name="Steele A.D."/>
            <person name="Gui C."/>
            <person name="Meng S."/>
            <person name="Li G."/>
            <person name="Viehrig K."/>
            <person name="Ye F."/>
            <person name="Su P."/>
            <person name="Kiefer A.F."/>
            <person name="Nichols A."/>
            <person name="Cepeda A.J."/>
            <person name="Yan W."/>
            <person name="Fan B."/>
            <person name="Jiang Y."/>
            <person name="Adhikari A."/>
            <person name="Zheng C.-J."/>
            <person name="Schuster L."/>
            <person name="Cowan T.M."/>
            <person name="Smanski M.J."/>
            <person name="Chevrette M.G."/>
            <person name="De Carvalho L.P.S."/>
            <person name="Shen B."/>
        </authorList>
    </citation>
    <scope>NUCLEOTIDE SEQUENCE [LARGE SCALE GENOMIC DNA]</scope>
    <source>
        <strain evidence="4 5">NPDC058753</strain>
    </source>
</reference>
<feature type="region of interest" description="Disordered" evidence="1">
    <location>
        <begin position="1184"/>
        <end position="1217"/>
    </location>
</feature>
<feature type="compositionally biased region" description="Low complexity" evidence="1">
    <location>
        <begin position="736"/>
        <end position="751"/>
    </location>
</feature>
<feature type="compositionally biased region" description="Low complexity" evidence="1">
    <location>
        <begin position="517"/>
        <end position="557"/>
    </location>
</feature>
<dbReference type="RefSeq" id="WP_380564085.1">
    <property type="nucleotide sequence ID" value="NZ_JBHYPX010000103.1"/>
</dbReference>
<feature type="compositionally biased region" description="Gly residues" evidence="1">
    <location>
        <begin position="293"/>
        <end position="349"/>
    </location>
</feature>
<evidence type="ECO:0000313" key="5">
    <source>
        <dbReference type="Proteomes" id="UP001599542"/>
    </source>
</evidence>
<feature type="compositionally biased region" description="Pro residues" evidence="1">
    <location>
        <begin position="378"/>
        <end position="388"/>
    </location>
</feature>
<dbReference type="EMBL" id="JBHYPX010000103">
    <property type="protein sequence ID" value="MFE1356768.1"/>
    <property type="molecule type" value="Genomic_DNA"/>
</dbReference>
<dbReference type="InterPro" id="IPR049762">
    <property type="entry name" value="PoNe_dom"/>
</dbReference>